<dbReference type="GO" id="GO:0140662">
    <property type="term" value="F:ATP-dependent protein folding chaperone"/>
    <property type="evidence" value="ECO:0007669"/>
    <property type="project" value="InterPro"/>
</dbReference>
<evidence type="ECO:0000256" key="4">
    <source>
        <dbReference type="ARBA" id="ARBA00022741"/>
    </source>
</evidence>
<dbReference type="FunFam" id="3.30.420.40:FF:000171">
    <property type="entry name" value="Heat shock 70 kDa protein 4"/>
    <property type="match status" value="1"/>
</dbReference>
<dbReference type="Bgee" id="ENSLOCG00000016720">
    <property type="expression patterns" value="Expressed in ovary and 13 other cell types or tissues"/>
</dbReference>
<dbReference type="AlphaFoldDB" id="W5NJ54"/>
<dbReference type="Pfam" id="PF00012">
    <property type="entry name" value="HSP70"/>
    <property type="match status" value="1"/>
</dbReference>
<dbReference type="GeneTree" id="ENSGT00940000156380"/>
<dbReference type="OMA" id="DQVLMDH"/>
<dbReference type="Ensembl" id="ENSLOCT00000020699.1">
    <property type="protein sequence ID" value="ENSLOCP00000020663.1"/>
    <property type="gene ID" value="ENSLOCG00000016720.1"/>
</dbReference>
<evidence type="ECO:0000256" key="7">
    <source>
        <dbReference type="RuleBase" id="RU003322"/>
    </source>
</evidence>
<dbReference type="Gene3D" id="3.30.420.40">
    <property type="match status" value="2"/>
</dbReference>
<dbReference type="EMBL" id="AHAT01023664">
    <property type="status" value="NOT_ANNOTATED_CDS"/>
    <property type="molecule type" value="Genomic_DNA"/>
</dbReference>
<dbReference type="InterPro" id="IPR029047">
    <property type="entry name" value="HSP70_peptide-bd_sf"/>
</dbReference>
<dbReference type="Proteomes" id="UP000018468">
    <property type="component" value="Linkage group LG8"/>
</dbReference>
<dbReference type="KEGG" id="loc:102689474"/>
<dbReference type="Gene3D" id="3.30.30.30">
    <property type="match status" value="1"/>
</dbReference>
<dbReference type="GO" id="GO:0044183">
    <property type="term" value="F:protein folding chaperone"/>
    <property type="evidence" value="ECO:0000318"/>
    <property type="project" value="GO_Central"/>
</dbReference>
<dbReference type="CTD" id="51182"/>
<dbReference type="InParanoid" id="W5NJ54"/>
<dbReference type="OrthoDB" id="29851at2759"/>
<dbReference type="RefSeq" id="XP_006633794.1">
    <property type="nucleotide sequence ID" value="XM_006633731.3"/>
</dbReference>
<dbReference type="Gene3D" id="2.60.34.10">
    <property type="entry name" value="Substrate Binding Domain Of DNAk, Chain A, domain 1"/>
    <property type="match status" value="1"/>
</dbReference>
<dbReference type="FunFam" id="3.30.30.30:FF:000008">
    <property type="entry name" value="heat shock 70 kDa protein 14"/>
    <property type="match status" value="1"/>
</dbReference>
<dbReference type="eggNOG" id="KOG0101">
    <property type="taxonomic scope" value="Eukaryota"/>
</dbReference>
<sequence>MAAIGVHFGYTCACVAVFKDGRADVVANDAGDRVTPAVVAYRDTEQIAGLAAKQGRIRNAGNTVVKVKQILGRSFDDPEVQKHKADSKCSVVNKNDKPRYEIDTGEAIKYVSPEEVAKLIFHKMKETAQSALGSDVNDAVITVPFEFGENQKNALRQAAEAAGFNVLRLIHEPSAALLAYGIGQDSPSGKSYVLVYKLGGTSLSVTVMEVNSGLYRVLATQSDDSTGGECFTEALAQYLASEFKRSFKHDVTGNPRAMMKLMNSADVAKHTLSTLGSSNCFVDSLYDGMDFDCNVSRARFELVCSSLFNKSIQPIKGLLEQVGLSTTDISKVVLSGGSARIPKLQQMIRDLFPDVELLNSIPPDEVIPIGAAIEAGILLGRDTTTLDEDCITVECCGKDILVKEAGESGADIYTVLLPSGTPLPARRQHTLQSPGNAASVCLELYQSLGQTCTTEEKVAQIVLKDLELKEEDHDIVTVLTMKRDGSLHVTCTDQGSGKSEAVTIEVAS</sequence>
<comment type="similarity">
    <text evidence="2 7">Belongs to the heat shock protein 70 family.</text>
</comment>
<dbReference type="RefSeq" id="XP_069048317.1">
    <property type="nucleotide sequence ID" value="XM_069192216.1"/>
</dbReference>
<evidence type="ECO:0000256" key="3">
    <source>
        <dbReference type="ARBA" id="ARBA00022490"/>
    </source>
</evidence>
<dbReference type="InterPro" id="IPR042049">
    <property type="entry name" value="HSPA14_NBD"/>
</dbReference>
<dbReference type="FunFam" id="3.30.420.40:FF:000433">
    <property type="entry name" value="Heat shock protein family A (Hsp70) member 14"/>
    <property type="match status" value="1"/>
</dbReference>
<keyword evidence="6" id="KW-0143">Chaperone</keyword>
<dbReference type="FunFam" id="3.90.640.10:FF:000010">
    <property type="entry name" value="heat shock 70 kDa protein 14"/>
    <property type="match status" value="1"/>
</dbReference>
<dbReference type="PANTHER" id="PTHR19375">
    <property type="entry name" value="HEAT SHOCK PROTEIN 70KDA"/>
    <property type="match status" value="1"/>
</dbReference>
<dbReference type="FunFam" id="2.60.34.10:FF:000013">
    <property type="entry name" value="Heat shock 70 kDa protein 14"/>
    <property type="match status" value="1"/>
</dbReference>
<reference evidence="8" key="2">
    <citation type="submission" date="2025-08" db="UniProtKB">
        <authorList>
            <consortium name="Ensembl"/>
        </authorList>
    </citation>
    <scope>IDENTIFICATION</scope>
</reference>
<dbReference type="SUPFAM" id="SSF53067">
    <property type="entry name" value="Actin-like ATPase domain"/>
    <property type="match status" value="2"/>
</dbReference>
<dbReference type="RefSeq" id="XP_015208682.1">
    <property type="nucleotide sequence ID" value="XM_015353196.2"/>
</dbReference>
<dbReference type="GO" id="GO:0016887">
    <property type="term" value="F:ATP hydrolysis activity"/>
    <property type="evidence" value="ECO:0000318"/>
    <property type="project" value="GO_Central"/>
</dbReference>
<dbReference type="GO" id="GO:0042026">
    <property type="term" value="P:protein refolding"/>
    <property type="evidence" value="ECO:0000318"/>
    <property type="project" value="GO_Central"/>
</dbReference>
<dbReference type="SUPFAM" id="SSF100920">
    <property type="entry name" value="Heat shock protein 70kD (HSP70), peptide-binding domain"/>
    <property type="match status" value="1"/>
</dbReference>
<evidence type="ECO:0000256" key="6">
    <source>
        <dbReference type="ARBA" id="ARBA00023186"/>
    </source>
</evidence>
<keyword evidence="4 7" id="KW-0547">Nucleotide-binding</keyword>
<organism evidence="8 9">
    <name type="scientific">Lepisosteus oculatus</name>
    <name type="common">Spotted gar</name>
    <dbReference type="NCBI Taxonomy" id="7918"/>
    <lineage>
        <taxon>Eukaryota</taxon>
        <taxon>Metazoa</taxon>
        <taxon>Chordata</taxon>
        <taxon>Craniata</taxon>
        <taxon>Vertebrata</taxon>
        <taxon>Euteleostomi</taxon>
        <taxon>Actinopterygii</taxon>
        <taxon>Neopterygii</taxon>
        <taxon>Holostei</taxon>
        <taxon>Semionotiformes</taxon>
        <taxon>Lepisosteidae</taxon>
        <taxon>Lepisosteus</taxon>
    </lineage>
</organism>
<dbReference type="GO" id="GO:0005829">
    <property type="term" value="C:cytosol"/>
    <property type="evidence" value="ECO:0000318"/>
    <property type="project" value="GO_Central"/>
</dbReference>
<dbReference type="CDD" id="cd10238">
    <property type="entry name" value="ASKHA_NBD_HSP70_HSPA14"/>
    <property type="match status" value="1"/>
</dbReference>
<keyword evidence="5 7" id="KW-0067">ATP-binding</keyword>
<dbReference type="GeneID" id="102689474"/>
<dbReference type="GO" id="GO:0005886">
    <property type="term" value="C:plasma membrane"/>
    <property type="evidence" value="ECO:0000318"/>
    <property type="project" value="GO_Central"/>
</dbReference>
<protein>
    <submittedName>
        <fullName evidence="8">Heat shock protein 14</fullName>
    </submittedName>
</protein>
<evidence type="ECO:0000313" key="9">
    <source>
        <dbReference type="Proteomes" id="UP000018468"/>
    </source>
</evidence>
<accession>W5NJ54</accession>
<evidence type="ECO:0000256" key="5">
    <source>
        <dbReference type="ARBA" id="ARBA00022840"/>
    </source>
</evidence>
<proteinExistence type="inferred from homology"/>
<comment type="subcellular location">
    <subcellularLocation>
        <location evidence="1">Cytoplasm</location>
        <location evidence="1">Cytosol</location>
    </subcellularLocation>
</comment>
<evidence type="ECO:0000256" key="1">
    <source>
        <dbReference type="ARBA" id="ARBA00004514"/>
    </source>
</evidence>
<dbReference type="PRINTS" id="PR00301">
    <property type="entry name" value="HEATSHOCK70"/>
</dbReference>
<keyword evidence="9" id="KW-1185">Reference proteome</keyword>
<reference evidence="9" key="1">
    <citation type="submission" date="2011-12" db="EMBL/GenBank/DDBJ databases">
        <title>The Draft Genome of Lepisosteus oculatus.</title>
        <authorList>
            <consortium name="The Broad Institute Genome Assembly &amp; Analysis Group"/>
            <consortium name="Computational R&amp;D Group"/>
            <consortium name="and Sequencing Platform"/>
            <person name="Di Palma F."/>
            <person name="Alfoldi J."/>
            <person name="Johnson J."/>
            <person name="Berlin A."/>
            <person name="Gnerre S."/>
            <person name="Jaffe D."/>
            <person name="MacCallum I."/>
            <person name="Young S."/>
            <person name="Walker B.J."/>
            <person name="Lander E.S."/>
            <person name="Lindblad-Toh K."/>
        </authorList>
    </citation>
    <scope>NUCLEOTIDE SEQUENCE [LARGE SCALE GENOMIC DNA]</scope>
</reference>
<keyword evidence="3" id="KW-0963">Cytoplasm</keyword>
<dbReference type="GO" id="GO:0005524">
    <property type="term" value="F:ATP binding"/>
    <property type="evidence" value="ECO:0007669"/>
    <property type="project" value="UniProtKB-KW"/>
</dbReference>
<name>W5NJ54_LEPOC</name>
<dbReference type="HOGENOM" id="CLU_005965_0_3_1"/>
<reference evidence="8" key="3">
    <citation type="submission" date="2025-09" db="UniProtKB">
        <authorList>
            <consortium name="Ensembl"/>
        </authorList>
    </citation>
    <scope>IDENTIFICATION</scope>
</reference>
<dbReference type="GO" id="GO:0031072">
    <property type="term" value="F:heat shock protein binding"/>
    <property type="evidence" value="ECO:0000318"/>
    <property type="project" value="GO_Central"/>
</dbReference>
<dbReference type="Gene3D" id="3.90.640.10">
    <property type="entry name" value="Actin, Chain A, domain 4"/>
    <property type="match status" value="1"/>
</dbReference>
<dbReference type="STRING" id="7918.ENSLOCP00000020663"/>
<dbReference type="GO" id="GO:0005634">
    <property type="term" value="C:nucleus"/>
    <property type="evidence" value="ECO:0000318"/>
    <property type="project" value="GO_Central"/>
</dbReference>
<evidence type="ECO:0000313" key="8">
    <source>
        <dbReference type="Ensembl" id="ENSLOCP00000020663.1"/>
    </source>
</evidence>
<dbReference type="InterPro" id="IPR043129">
    <property type="entry name" value="ATPase_NBD"/>
</dbReference>
<dbReference type="GO" id="GO:0005737">
    <property type="term" value="C:cytoplasm"/>
    <property type="evidence" value="ECO:0000318"/>
    <property type="project" value="GO_Central"/>
</dbReference>
<dbReference type="InterPro" id="IPR013126">
    <property type="entry name" value="Hsp_70_fam"/>
</dbReference>
<dbReference type="FunCoup" id="W5NJ54">
    <property type="interactions" value="691"/>
</dbReference>
<evidence type="ECO:0000256" key="2">
    <source>
        <dbReference type="ARBA" id="ARBA00007381"/>
    </source>
</evidence>